<dbReference type="Proteomes" id="UP001161247">
    <property type="component" value="Chromosome 1"/>
</dbReference>
<evidence type="ECO:0000259" key="12">
    <source>
        <dbReference type="PROSITE" id="PS51485"/>
    </source>
</evidence>
<keyword evidence="5" id="KW-0472">Membrane</keyword>
<feature type="signal peptide" evidence="11">
    <location>
        <begin position="1"/>
        <end position="30"/>
    </location>
</feature>
<feature type="compositionally biased region" description="Pro residues" evidence="10">
    <location>
        <begin position="184"/>
        <end position="193"/>
    </location>
</feature>
<dbReference type="CDD" id="cd11019">
    <property type="entry name" value="OsENODL1_like"/>
    <property type="match status" value="1"/>
</dbReference>
<proteinExistence type="inferred from homology"/>
<evidence type="ECO:0000256" key="9">
    <source>
        <dbReference type="ARBA" id="ARBA00035011"/>
    </source>
</evidence>
<name>A0AAV1C1B8_OLDCO</name>
<evidence type="ECO:0000256" key="4">
    <source>
        <dbReference type="ARBA" id="ARBA00022729"/>
    </source>
</evidence>
<evidence type="ECO:0000256" key="8">
    <source>
        <dbReference type="ARBA" id="ARBA00023288"/>
    </source>
</evidence>
<dbReference type="GO" id="GO:0098552">
    <property type="term" value="C:side of membrane"/>
    <property type="evidence" value="ECO:0007669"/>
    <property type="project" value="UniProtKB-KW"/>
</dbReference>
<feature type="region of interest" description="Disordered" evidence="10">
    <location>
        <begin position="139"/>
        <end position="207"/>
    </location>
</feature>
<keyword evidence="3" id="KW-0336">GPI-anchor</keyword>
<evidence type="ECO:0000256" key="1">
    <source>
        <dbReference type="ARBA" id="ARBA00004609"/>
    </source>
</evidence>
<keyword evidence="2" id="KW-1003">Cell membrane</keyword>
<evidence type="ECO:0000313" key="14">
    <source>
        <dbReference type="Proteomes" id="UP001161247"/>
    </source>
</evidence>
<dbReference type="AlphaFoldDB" id="A0AAV1C1B8"/>
<accession>A0AAV1C1B8</accession>
<evidence type="ECO:0000256" key="6">
    <source>
        <dbReference type="ARBA" id="ARBA00023157"/>
    </source>
</evidence>
<organism evidence="13 14">
    <name type="scientific">Oldenlandia corymbosa var. corymbosa</name>
    <dbReference type="NCBI Taxonomy" id="529605"/>
    <lineage>
        <taxon>Eukaryota</taxon>
        <taxon>Viridiplantae</taxon>
        <taxon>Streptophyta</taxon>
        <taxon>Embryophyta</taxon>
        <taxon>Tracheophyta</taxon>
        <taxon>Spermatophyta</taxon>
        <taxon>Magnoliopsida</taxon>
        <taxon>eudicotyledons</taxon>
        <taxon>Gunneridae</taxon>
        <taxon>Pentapetalae</taxon>
        <taxon>asterids</taxon>
        <taxon>lamiids</taxon>
        <taxon>Gentianales</taxon>
        <taxon>Rubiaceae</taxon>
        <taxon>Rubioideae</taxon>
        <taxon>Spermacoceae</taxon>
        <taxon>Hedyotis-Oldenlandia complex</taxon>
        <taxon>Oldenlandia</taxon>
    </lineage>
</organism>
<dbReference type="Pfam" id="PF02298">
    <property type="entry name" value="Cu_bind_like"/>
    <property type="match status" value="1"/>
</dbReference>
<dbReference type="InterPro" id="IPR039391">
    <property type="entry name" value="Phytocyanin-like"/>
</dbReference>
<dbReference type="PROSITE" id="PS51485">
    <property type="entry name" value="PHYTOCYANIN"/>
    <property type="match status" value="1"/>
</dbReference>
<dbReference type="PANTHER" id="PTHR33021:SF253">
    <property type="entry name" value="EARLY NODULIN-LIKE PROTEIN 9"/>
    <property type="match status" value="1"/>
</dbReference>
<dbReference type="PANTHER" id="PTHR33021">
    <property type="entry name" value="BLUE COPPER PROTEIN"/>
    <property type="match status" value="1"/>
</dbReference>
<gene>
    <name evidence="13" type="ORF">OLC1_LOCUS1051</name>
</gene>
<dbReference type="GO" id="GO:0005886">
    <property type="term" value="C:plasma membrane"/>
    <property type="evidence" value="ECO:0007669"/>
    <property type="project" value="UniProtKB-SubCell"/>
</dbReference>
<reference evidence="13" key="1">
    <citation type="submission" date="2023-03" db="EMBL/GenBank/DDBJ databases">
        <authorList>
            <person name="Julca I."/>
        </authorList>
    </citation>
    <scope>NUCLEOTIDE SEQUENCE</scope>
</reference>
<dbReference type="InterPro" id="IPR041846">
    <property type="entry name" value="ENL_dom"/>
</dbReference>
<dbReference type="Gene3D" id="2.60.40.420">
    <property type="entry name" value="Cupredoxins - blue copper proteins"/>
    <property type="match status" value="1"/>
</dbReference>
<keyword evidence="6" id="KW-1015">Disulfide bond</keyword>
<evidence type="ECO:0000313" key="13">
    <source>
        <dbReference type="EMBL" id="CAI9088479.1"/>
    </source>
</evidence>
<comment type="similarity">
    <text evidence="9">Belongs to the early nodulin-like (ENODL) family.</text>
</comment>
<evidence type="ECO:0000256" key="11">
    <source>
        <dbReference type="SAM" id="SignalP"/>
    </source>
</evidence>
<feature type="compositionally biased region" description="Pro residues" evidence="10">
    <location>
        <begin position="152"/>
        <end position="176"/>
    </location>
</feature>
<keyword evidence="8" id="KW-0449">Lipoprotein</keyword>
<evidence type="ECO:0000256" key="3">
    <source>
        <dbReference type="ARBA" id="ARBA00022622"/>
    </source>
</evidence>
<comment type="subcellular location">
    <subcellularLocation>
        <location evidence="1">Cell membrane</location>
        <topology evidence="1">Lipid-anchor</topology>
        <topology evidence="1">GPI-anchor</topology>
    </subcellularLocation>
</comment>
<keyword evidence="4 11" id="KW-0732">Signal</keyword>
<keyword evidence="7" id="KW-0325">Glycoprotein</keyword>
<evidence type="ECO:0000256" key="5">
    <source>
        <dbReference type="ARBA" id="ARBA00023136"/>
    </source>
</evidence>
<dbReference type="GO" id="GO:0009055">
    <property type="term" value="F:electron transfer activity"/>
    <property type="evidence" value="ECO:0007669"/>
    <property type="project" value="InterPro"/>
</dbReference>
<dbReference type="SUPFAM" id="SSF49503">
    <property type="entry name" value="Cupredoxins"/>
    <property type="match status" value="1"/>
</dbReference>
<protein>
    <submittedName>
        <fullName evidence="13">OLC1v1022815C1</fullName>
    </submittedName>
</protein>
<dbReference type="InterPro" id="IPR008972">
    <property type="entry name" value="Cupredoxin"/>
</dbReference>
<keyword evidence="14" id="KW-1185">Reference proteome</keyword>
<dbReference type="EMBL" id="OX459118">
    <property type="protein sequence ID" value="CAI9088479.1"/>
    <property type="molecule type" value="Genomic_DNA"/>
</dbReference>
<sequence length="229" mass="24452">MAKANLRSSIKAFHVFGLLFLVLLVQKGNAFQFKVGGSNGWAPPADPNSNSHNQWAEQNRFQIGDSLLFEYSGNSDSVLYVNKDDYTNCNTDKPIQKFTDGHTVFKFEHSGPYYFISGVKDNCLKNEKLVIVVLADRSHRAPPPSNETATSPPSPTPTTSPSPSPPAEAPSPPSPAPTSEGSSPSPPANPTPAPSQQSSPPHKNGASSILTSFFATMGAFAGSSLLLFF</sequence>
<evidence type="ECO:0000256" key="7">
    <source>
        <dbReference type="ARBA" id="ARBA00023180"/>
    </source>
</evidence>
<evidence type="ECO:0000256" key="2">
    <source>
        <dbReference type="ARBA" id="ARBA00022475"/>
    </source>
</evidence>
<feature type="domain" description="Phytocyanin" evidence="12">
    <location>
        <begin position="31"/>
        <end position="135"/>
    </location>
</feature>
<dbReference type="FunFam" id="2.60.40.420:FF:000010">
    <property type="entry name" value="Early nodulin-like protein 1"/>
    <property type="match status" value="1"/>
</dbReference>
<feature type="chain" id="PRO_5043729325" evidence="11">
    <location>
        <begin position="31"/>
        <end position="229"/>
    </location>
</feature>
<dbReference type="InterPro" id="IPR003245">
    <property type="entry name" value="Phytocyanin_dom"/>
</dbReference>
<evidence type="ECO:0000256" key="10">
    <source>
        <dbReference type="SAM" id="MobiDB-lite"/>
    </source>
</evidence>